<dbReference type="InterPro" id="IPR008628">
    <property type="entry name" value="GPP34-like"/>
</dbReference>
<proteinExistence type="predicted"/>
<accession>A0A7W7GAH5</accession>
<evidence type="ECO:0000313" key="5">
    <source>
        <dbReference type="EMBL" id="MBB4700001.1"/>
    </source>
</evidence>
<dbReference type="RefSeq" id="WP_184877857.1">
    <property type="nucleotide sequence ID" value="NZ_BOOV01000010.1"/>
</dbReference>
<evidence type="ECO:0000256" key="2">
    <source>
        <dbReference type="ARBA" id="ARBA00023034"/>
    </source>
</evidence>
<name>A0A7W7GAH5_9ACTN</name>
<reference evidence="5 6" key="1">
    <citation type="submission" date="2020-08" db="EMBL/GenBank/DDBJ databases">
        <title>Sequencing the genomes of 1000 actinobacteria strains.</title>
        <authorList>
            <person name="Klenk H.-P."/>
        </authorList>
    </citation>
    <scope>NUCLEOTIDE SEQUENCE [LARGE SCALE GENOMIC DNA]</scope>
    <source>
        <strain evidence="5 6">DSM 45784</strain>
    </source>
</reference>
<keyword evidence="3" id="KW-0446">Lipid-binding</keyword>
<dbReference type="GO" id="GO:0005737">
    <property type="term" value="C:cytoplasm"/>
    <property type="evidence" value="ECO:0007669"/>
    <property type="project" value="UniProtKB-ARBA"/>
</dbReference>
<keyword evidence="6" id="KW-1185">Reference proteome</keyword>
<keyword evidence="2" id="KW-0333">Golgi apparatus</keyword>
<evidence type="ECO:0008006" key="7">
    <source>
        <dbReference type="Google" id="ProtNLM"/>
    </source>
</evidence>
<keyword evidence="4" id="KW-0472">Membrane</keyword>
<dbReference type="GO" id="GO:0012505">
    <property type="term" value="C:endomembrane system"/>
    <property type="evidence" value="ECO:0007669"/>
    <property type="project" value="UniProtKB-ARBA"/>
</dbReference>
<dbReference type="Proteomes" id="UP000542210">
    <property type="component" value="Unassembled WGS sequence"/>
</dbReference>
<dbReference type="Gene3D" id="1.10.3630.10">
    <property type="entry name" value="yeast vps74-n-term truncation variant domain like"/>
    <property type="match status" value="1"/>
</dbReference>
<dbReference type="Pfam" id="PF05719">
    <property type="entry name" value="GPP34"/>
    <property type="match status" value="1"/>
</dbReference>
<dbReference type="GO" id="GO:0070273">
    <property type="term" value="F:phosphatidylinositol-4-phosphate binding"/>
    <property type="evidence" value="ECO:0007669"/>
    <property type="project" value="InterPro"/>
</dbReference>
<evidence type="ECO:0000313" key="6">
    <source>
        <dbReference type="Proteomes" id="UP000542210"/>
    </source>
</evidence>
<dbReference type="EMBL" id="JACHND010000001">
    <property type="protein sequence ID" value="MBB4700001.1"/>
    <property type="molecule type" value="Genomic_DNA"/>
</dbReference>
<evidence type="ECO:0000256" key="3">
    <source>
        <dbReference type="ARBA" id="ARBA00023121"/>
    </source>
</evidence>
<comment type="subcellular location">
    <subcellularLocation>
        <location evidence="1">Golgi apparatus membrane</location>
        <topology evidence="1">Peripheral membrane protein</topology>
        <orientation evidence="1">Cytoplasmic side</orientation>
    </subcellularLocation>
</comment>
<gene>
    <name evidence="5" type="ORF">BJ982_001545</name>
</gene>
<organism evidence="5 6">
    <name type="scientific">Sphaerisporangium siamense</name>
    <dbReference type="NCBI Taxonomy" id="795645"/>
    <lineage>
        <taxon>Bacteria</taxon>
        <taxon>Bacillati</taxon>
        <taxon>Actinomycetota</taxon>
        <taxon>Actinomycetes</taxon>
        <taxon>Streptosporangiales</taxon>
        <taxon>Streptosporangiaceae</taxon>
        <taxon>Sphaerisporangium</taxon>
    </lineage>
</organism>
<protein>
    <recommendedName>
        <fullName evidence="7">GPP34 family phosphoprotein</fullName>
    </recommendedName>
</protein>
<comment type="caution">
    <text evidence="5">The sequence shown here is derived from an EMBL/GenBank/DDBJ whole genome shotgun (WGS) entry which is preliminary data.</text>
</comment>
<evidence type="ECO:0000256" key="4">
    <source>
        <dbReference type="ARBA" id="ARBA00023136"/>
    </source>
</evidence>
<evidence type="ECO:0000256" key="1">
    <source>
        <dbReference type="ARBA" id="ARBA00004255"/>
    </source>
</evidence>
<sequence>MDVTIAEELLLLAYGEDTGKPLVPTTALDAGLAGALLADLFLSGRVGLEAKKIVVLDPAPLGDEELDAALARIADDGRERKPDAWVTRLRSAHLRERMLTRLVGRGVLSERTTKVLGLFTTHSYPEADPGVERAARTRLAEVLAGAEPDERSAVLAGVLHACRLLPKIFPDVDKARVKEIIEGDWAGPAVAKAIAAVNAAVMAGVTAATIASSTIAAT</sequence>
<dbReference type="AlphaFoldDB" id="A0A7W7GAH5"/>
<dbReference type="InterPro" id="IPR038261">
    <property type="entry name" value="GPP34-like_sf"/>
</dbReference>